<evidence type="ECO:0000256" key="8">
    <source>
        <dbReference type="ARBA" id="ARBA00032824"/>
    </source>
</evidence>
<keyword evidence="12" id="KW-0812">Transmembrane</keyword>
<evidence type="ECO:0000256" key="12">
    <source>
        <dbReference type="SAM" id="Phobius"/>
    </source>
</evidence>
<evidence type="ECO:0000313" key="14">
    <source>
        <dbReference type="EMBL" id="NER12325.1"/>
    </source>
</evidence>
<dbReference type="GO" id="GO:0008379">
    <property type="term" value="F:thioredoxin peroxidase activity"/>
    <property type="evidence" value="ECO:0007669"/>
    <property type="project" value="TreeGrafter"/>
</dbReference>
<evidence type="ECO:0000313" key="15">
    <source>
        <dbReference type="Proteomes" id="UP000468581"/>
    </source>
</evidence>
<evidence type="ECO:0000256" key="1">
    <source>
        <dbReference type="ARBA" id="ARBA00003330"/>
    </source>
</evidence>
<comment type="caution">
    <text evidence="14">The sequence shown here is derived from an EMBL/GenBank/DDBJ whole genome shotgun (WGS) entry which is preliminary data.</text>
</comment>
<dbReference type="RefSeq" id="WP_163605351.1">
    <property type="nucleotide sequence ID" value="NZ_JAABOO010000001.1"/>
</dbReference>
<keyword evidence="4" id="KW-0049">Antioxidant</keyword>
<dbReference type="EC" id="1.11.1.24" evidence="2"/>
<feature type="transmembrane region" description="Helical" evidence="12">
    <location>
        <begin position="9"/>
        <end position="30"/>
    </location>
</feature>
<evidence type="ECO:0000256" key="10">
    <source>
        <dbReference type="ARBA" id="ARBA00042639"/>
    </source>
</evidence>
<organism evidence="14 15">
    <name type="scientific">Leptobacterium flavescens</name>
    <dbReference type="NCBI Taxonomy" id="472055"/>
    <lineage>
        <taxon>Bacteria</taxon>
        <taxon>Pseudomonadati</taxon>
        <taxon>Bacteroidota</taxon>
        <taxon>Flavobacteriia</taxon>
        <taxon>Flavobacteriales</taxon>
        <taxon>Flavobacteriaceae</taxon>
        <taxon>Leptobacterium</taxon>
    </lineage>
</organism>
<evidence type="ECO:0000256" key="3">
    <source>
        <dbReference type="ARBA" id="ARBA00022559"/>
    </source>
</evidence>
<dbReference type="InterPro" id="IPR013766">
    <property type="entry name" value="Thioredoxin_domain"/>
</dbReference>
<dbReference type="GO" id="GO:0034599">
    <property type="term" value="P:cellular response to oxidative stress"/>
    <property type="evidence" value="ECO:0007669"/>
    <property type="project" value="TreeGrafter"/>
</dbReference>
<evidence type="ECO:0000256" key="7">
    <source>
        <dbReference type="ARBA" id="ARBA00023284"/>
    </source>
</evidence>
<accession>A0A6P0UGG1</accession>
<keyword evidence="5" id="KW-0560">Oxidoreductase</keyword>
<keyword evidence="12" id="KW-0472">Membrane</keyword>
<dbReference type="AlphaFoldDB" id="A0A6P0UGG1"/>
<comment type="function">
    <text evidence="1">Thiol-specific peroxidase that catalyzes the reduction of hydrogen peroxide and organic hydroperoxides to water and alcohols, respectively. Plays a role in cell protection against oxidative stress by detoxifying peroxides and as sensor of hydrogen peroxide-mediated signaling events.</text>
</comment>
<dbReference type="Proteomes" id="UP000468581">
    <property type="component" value="Unassembled WGS sequence"/>
</dbReference>
<evidence type="ECO:0000256" key="6">
    <source>
        <dbReference type="ARBA" id="ARBA00023157"/>
    </source>
</evidence>
<comment type="similarity">
    <text evidence="9">Belongs to the peroxiredoxin family. BCP/PrxQ subfamily.</text>
</comment>
<evidence type="ECO:0000256" key="4">
    <source>
        <dbReference type="ARBA" id="ARBA00022862"/>
    </source>
</evidence>
<name>A0A6P0UGG1_9FLAO</name>
<feature type="domain" description="Thioredoxin" evidence="13">
    <location>
        <begin position="124"/>
        <end position="285"/>
    </location>
</feature>
<evidence type="ECO:0000256" key="2">
    <source>
        <dbReference type="ARBA" id="ARBA00013017"/>
    </source>
</evidence>
<feature type="transmembrane region" description="Helical" evidence="12">
    <location>
        <begin position="93"/>
        <end position="112"/>
    </location>
</feature>
<dbReference type="GO" id="GO:0045454">
    <property type="term" value="P:cell redox homeostasis"/>
    <property type="evidence" value="ECO:0007669"/>
    <property type="project" value="TreeGrafter"/>
</dbReference>
<keyword evidence="7" id="KW-0676">Redox-active center</keyword>
<protein>
    <recommendedName>
        <fullName evidence="2">thioredoxin-dependent peroxiredoxin</fullName>
        <ecNumber evidence="2">1.11.1.24</ecNumber>
    </recommendedName>
    <alternativeName>
        <fullName evidence="8">Thioredoxin peroxidase</fullName>
    </alternativeName>
    <alternativeName>
        <fullName evidence="10">Thioredoxin-dependent peroxiredoxin Bcp</fullName>
    </alternativeName>
</protein>
<evidence type="ECO:0000259" key="13">
    <source>
        <dbReference type="PROSITE" id="PS51352"/>
    </source>
</evidence>
<dbReference type="PANTHER" id="PTHR42801:SF7">
    <property type="entry name" value="SLL1159 PROTEIN"/>
    <property type="match status" value="1"/>
</dbReference>
<reference evidence="14 15" key="1">
    <citation type="submission" date="2020-01" db="EMBL/GenBank/DDBJ databases">
        <title>Leptobacterium flavescens.</title>
        <authorList>
            <person name="Wang G."/>
        </authorList>
    </citation>
    <scope>NUCLEOTIDE SEQUENCE [LARGE SCALE GENOMIC DNA]</scope>
    <source>
        <strain evidence="14 15">KCTC 22160</strain>
    </source>
</reference>
<feature type="transmembrane region" description="Helical" evidence="12">
    <location>
        <begin position="69"/>
        <end position="87"/>
    </location>
</feature>
<keyword evidence="3" id="KW-0575">Peroxidase</keyword>
<dbReference type="InterPro" id="IPR050924">
    <property type="entry name" value="Peroxiredoxin_BCP/PrxQ"/>
</dbReference>
<proteinExistence type="inferred from homology"/>
<dbReference type="SUPFAM" id="SSF52833">
    <property type="entry name" value="Thioredoxin-like"/>
    <property type="match status" value="1"/>
</dbReference>
<sequence length="289" mass="33078">MMINFIKSLFISLFPVFGLYVFIDCILNLLSDSFLLGNFGRMLCALGIIVFFAALFLKPVARTERIPVSYTLFIVLTFLFSMVSDVTERNVTISHSLVSLLLLTGWFVYLWWYSSFDEREQAEISVGRSLPEFFLEDTHKNEVPSSSFKGKPSIYIFYRGNWCPLCMAQISEVAQQYRELEKHGAQVVLISPQPHKYSASLARKYDLGFHFMVDRNNKAAELLNIHSVNGIPAGFQLLGYQSNTVMPTVIITDKQGKVIFADLTDNYRVRPEPETFLRVLHTLNNKNAR</sequence>
<comment type="catalytic activity">
    <reaction evidence="11">
        <text>a hydroperoxide + [thioredoxin]-dithiol = an alcohol + [thioredoxin]-disulfide + H2O</text>
        <dbReference type="Rhea" id="RHEA:62620"/>
        <dbReference type="Rhea" id="RHEA-COMP:10698"/>
        <dbReference type="Rhea" id="RHEA-COMP:10700"/>
        <dbReference type="ChEBI" id="CHEBI:15377"/>
        <dbReference type="ChEBI" id="CHEBI:29950"/>
        <dbReference type="ChEBI" id="CHEBI:30879"/>
        <dbReference type="ChEBI" id="CHEBI:35924"/>
        <dbReference type="ChEBI" id="CHEBI:50058"/>
        <dbReference type="EC" id="1.11.1.24"/>
    </reaction>
</comment>
<keyword evidence="12" id="KW-1133">Transmembrane helix</keyword>
<dbReference type="PROSITE" id="PS51352">
    <property type="entry name" value="THIOREDOXIN_2"/>
    <property type="match status" value="1"/>
</dbReference>
<evidence type="ECO:0000256" key="11">
    <source>
        <dbReference type="ARBA" id="ARBA00049091"/>
    </source>
</evidence>
<dbReference type="EMBL" id="JAABOO010000001">
    <property type="protein sequence ID" value="NER12325.1"/>
    <property type="molecule type" value="Genomic_DNA"/>
</dbReference>
<dbReference type="InterPro" id="IPR036249">
    <property type="entry name" value="Thioredoxin-like_sf"/>
</dbReference>
<dbReference type="Gene3D" id="3.40.30.10">
    <property type="entry name" value="Glutaredoxin"/>
    <property type="match status" value="1"/>
</dbReference>
<evidence type="ECO:0000256" key="5">
    <source>
        <dbReference type="ARBA" id="ARBA00023002"/>
    </source>
</evidence>
<keyword evidence="6" id="KW-1015">Disulfide bond</keyword>
<dbReference type="Pfam" id="PF00578">
    <property type="entry name" value="AhpC-TSA"/>
    <property type="match status" value="1"/>
</dbReference>
<evidence type="ECO:0000256" key="9">
    <source>
        <dbReference type="ARBA" id="ARBA00038489"/>
    </source>
</evidence>
<keyword evidence="15" id="KW-1185">Reference proteome</keyword>
<gene>
    <name evidence="14" type="ORF">GWK08_02645</name>
</gene>
<dbReference type="InterPro" id="IPR000866">
    <property type="entry name" value="AhpC/TSA"/>
</dbReference>
<feature type="transmembrane region" description="Helical" evidence="12">
    <location>
        <begin position="36"/>
        <end position="57"/>
    </location>
</feature>
<dbReference type="GO" id="GO:0005737">
    <property type="term" value="C:cytoplasm"/>
    <property type="evidence" value="ECO:0007669"/>
    <property type="project" value="TreeGrafter"/>
</dbReference>
<dbReference type="PANTHER" id="PTHR42801">
    <property type="entry name" value="THIOREDOXIN-DEPENDENT PEROXIDE REDUCTASE"/>
    <property type="match status" value="1"/>
</dbReference>